<proteinExistence type="predicted"/>
<dbReference type="Pfam" id="PF02661">
    <property type="entry name" value="Fic"/>
    <property type="match status" value="1"/>
</dbReference>
<sequence length="377" mass="42124">MTDKYTIPRLDFESQLVAILFEIERLRSDIGTGDTPRDTSLELHHLFDVVMSVVSARIEGNRTTVYDALDQIESGVSSTADQLGEIKNIAETARFIDSLPADAALTHGLIREIHRRTVDGLVREGDPTPGSYREVDVAITASSHTPPSWVTVHAEMSALLDFANEDRPLHEQMLQIAIAHHRFVWVHPFRNGNGRVSRLFTYAMLRKTIFATRGYSALNPTAVFGNDRDAYISALERADDLTADGTIAWAEFFVAGIRDDVARLIELQRHAFVIDRLVGPALDSLLHDGVVSREAHAALRVTLERGVVKAGDLEEAVRGSAAHRSRFIRGLRERNLLQYAEEGPRFYRLSLSRGPLAPRLIRRLDALGYLPRMLADD</sequence>
<evidence type="ECO:0000256" key="1">
    <source>
        <dbReference type="PIRSR" id="PIRSR640198-1"/>
    </source>
</evidence>
<feature type="domain" description="Fido" evidence="2">
    <location>
        <begin position="105"/>
        <end position="255"/>
    </location>
</feature>
<dbReference type="OrthoDB" id="9813719at2"/>
<feature type="active site" evidence="1">
    <location>
        <position position="187"/>
    </location>
</feature>
<dbReference type="InterPro" id="IPR040198">
    <property type="entry name" value="Fido_containing"/>
</dbReference>
<dbReference type="AlphaFoldDB" id="A0A147EVP1"/>
<dbReference type="EMBL" id="LDRT01000077">
    <property type="protein sequence ID" value="KTR93646.1"/>
    <property type="molecule type" value="Genomic_DNA"/>
</dbReference>
<comment type="caution">
    <text evidence="3">The sequence shown here is derived from an EMBL/GenBank/DDBJ whole genome shotgun (WGS) entry which is preliminary data.</text>
</comment>
<dbReference type="SUPFAM" id="SSF140931">
    <property type="entry name" value="Fic-like"/>
    <property type="match status" value="1"/>
</dbReference>
<organism evidence="3 4">
    <name type="scientific">Microbacterium testaceum</name>
    <name type="common">Aureobacterium testaceum</name>
    <name type="synonym">Brevibacterium testaceum</name>
    <dbReference type="NCBI Taxonomy" id="2033"/>
    <lineage>
        <taxon>Bacteria</taxon>
        <taxon>Bacillati</taxon>
        <taxon>Actinomycetota</taxon>
        <taxon>Actinomycetes</taxon>
        <taxon>Micrococcales</taxon>
        <taxon>Microbacteriaceae</taxon>
        <taxon>Microbacterium</taxon>
    </lineage>
</organism>
<dbReference type="PROSITE" id="PS51459">
    <property type="entry name" value="FIDO"/>
    <property type="match status" value="1"/>
</dbReference>
<dbReference type="PATRIC" id="fig|2033.6.peg.3568"/>
<gene>
    <name evidence="3" type="ORF">NS220_11630</name>
</gene>
<dbReference type="PANTHER" id="PTHR13504">
    <property type="entry name" value="FIDO DOMAIN-CONTAINING PROTEIN DDB_G0283145"/>
    <property type="match status" value="1"/>
</dbReference>
<dbReference type="InterPro" id="IPR003812">
    <property type="entry name" value="Fido"/>
</dbReference>
<evidence type="ECO:0000313" key="3">
    <source>
        <dbReference type="EMBL" id="KTR93646.1"/>
    </source>
</evidence>
<dbReference type="InterPro" id="IPR036597">
    <property type="entry name" value="Fido-like_dom_sf"/>
</dbReference>
<protein>
    <recommendedName>
        <fullName evidence="2">Fido domain-containing protein</fullName>
    </recommendedName>
</protein>
<evidence type="ECO:0000259" key="2">
    <source>
        <dbReference type="PROSITE" id="PS51459"/>
    </source>
</evidence>
<name>A0A147EVP1_MICTE</name>
<dbReference type="Proteomes" id="UP000075025">
    <property type="component" value="Unassembled WGS sequence"/>
</dbReference>
<accession>A0A147EVP1</accession>
<reference evidence="3 4" key="1">
    <citation type="journal article" date="2016" name="Front. Microbiol.">
        <title>Genomic Resource of Rice Seed Associated Bacteria.</title>
        <authorList>
            <person name="Midha S."/>
            <person name="Bansal K."/>
            <person name="Sharma S."/>
            <person name="Kumar N."/>
            <person name="Patil P.P."/>
            <person name="Chaudhry V."/>
            <person name="Patil P.B."/>
        </authorList>
    </citation>
    <scope>NUCLEOTIDE SEQUENCE [LARGE SCALE GENOMIC DNA]</scope>
    <source>
        <strain evidence="3 4">NS220</strain>
    </source>
</reference>
<dbReference type="RefSeq" id="WP_058624209.1">
    <property type="nucleotide sequence ID" value="NZ_LDRT01000077.1"/>
</dbReference>
<dbReference type="Gene3D" id="1.10.3290.10">
    <property type="entry name" value="Fido-like domain"/>
    <property type="match status" value="1"/>
</dbReference>
<evidence type="ECO:0000313" key="4">
    <source>
        <dbReference type="Proteomes" id="UP000075025"/>
    </source>
</evidence>
<dbReference type="PANTHER" id="PTHR13504:SF38">
    <property type="entry name" value="FIDO DOMAIN-CONTAINING PROTEIN"/>
    <property type="match status" value="1"/>
</dbReference>